<dbReference type="OrthoDB" id="31907at10239"/>
<reference evidence="2 3" key="1">
    <citation type="journal article" date="2015" name="Elife">
        <title>Unprecedented genomic diversity of RNA viruses in arthropods reveals the ancestry of negative-sense RNA viruses.</title>
        <authorList>
            <person name="Li C.X."/>
            <person name="Shi M."/>
            <person name="Tian J.H."/>
            <person name="Lin X.D."/>
            <person name="Kang Y.J."/>
            <person name="Chen L.J."/>
            <person name="Qin X.C."/>
            <person name="Xu J."/>
            <person name="Holmes E.C."/>
            <person name="Zhang Y.Z."/>
        </authorList>
    </citation>
    <scope>NUCLEOTIDE SEQUENCE [LARGE SCALE GENOMIC DNA]</scope>
    <source>
        <strain evidence="2 3">SYY1-1</strain>
    </source>
</reference>
<dbReference type="KEGG" id="vg:29122439"/>
<protein>
    <submittedName>
        <fullName evidence="2">ORF3</fullName>
    </submittedName>
</protein>
<evidence type="ECO:0000313" key="2">
    <source>
        <dbReference type="EMBL" id="AJG39129.1"/>
    </source>
</evidence>
<sequence length="325" mass="35805">MLGLFSTSSRPISPISFCNLNSRSLSSIKTIYFTPSSSSFSTMTEPSTSKSLVTSIPHYSPLQTEQISLVIKGAIDVSGPKLDFVEFLWRVCCVLAYEATRLKSVSRNTQYLVASILYEELRSSSYLGTFSSPDIGPTCELLCPIEVKGFTEFPIESSSFPQIRKSLNRVFRYQVKPGSILRIRAGLTIQACKFNDKYREMARIKGYVPLLPPSNEHLISYFSLLENSIETAGAYNEKDISSFIASGIDALAEKEADPPLSFIKLIRDKIFKQNPPASIGPGKASSGTKPPDGLRILTQSKLKGSKYDLALCESTSSIKKSESIN</sequence>
<keyword evidence="3" id="KW-1185">Reference proteome</keyword>
<dbReference type="EMBL" id="KM817636">
    <property type="protein sequence ID" value="AJG39129.1"/>
    <property type="molecule type" value="Viral_cRNA"/>
</dbReference>
<gene>
    <name evidence="2" type="primary">ORF3</name>
</gene>
<evidence type="ECO:0000256" key="1">
    <source>
        <dbReference type="SAM" id="MobiDB-lite"/>
    </source>
</evidence>
<dbReference type="RefSeq" id="YP_009300672.1">
    <property type="nucleotide sequence ID" value="NC_031216.1"/>
</dbReference>
<dbReference type="Proteomes" id="UP000202519">
    <property type="component" value="Segment"/>
</dbReference>
<accession>A0A0B5KEW3</accession>
<organism evidence="2 3">
    <name type="scientific">Shayang Fly Virus 3</name>
    <dbReference type="NCBI Taxonomy" id="1608067"/>
    <lineage>
        <taxon>Viruses</taxon>
        <taxon>Riboviria</taxon>
        <taxon>Orthornavirae</taxon>
        <taxon>Negarnaviricota</taxon>
        <taxon>Haploviricotina</taxon>
        <taxon>Monjiviricetes</taxon>
        <taxon>Mononegavirales</taxon>
        <taxon>Rhabdoviridae</taxon>
        <taxon>Deltarhabdovirinae</taxon>
        <taxon>Alphadrosrhavirus</taxon>
        <taxon>Alphadrosrhavirus shayang</taxon>
    </lineage>
</organism>
<dbReference type="GeneID" id="29122439"/>
<proteinExistence type="predicted"/>
<evidence type="ECO:0000313" key="3">
    <source>
        <dbReference type="Proteomes" id="UP000202519"/>
    </source>
</evidence>
<name>A0A0B5KEW3_9RHAB</name>
<feature type="region of interest" description="Disordered" evidence="1">
    <location>
        <begin position="274"/>
        <end position="295"/>
    </location>
</feature>